<name>A0A1U9JVJ9_9HYPH</name>
<dbReference type="AlphaFoldDB" id="A0A1U9JVJ9"/>
<evidence type="ECO:0000256" key="1">
    <source>
        <dbReference type="SAM" id="Phobius"/>
    </source>
</evidence>
<evidence type="ECO:0000313" key="3">
    <source>
        <dbReference type="Proteomes" id="UP000188912"/>
    </source>
</evidence>
<dbReference type="Proteomes" id="UP000188912">
    <property type="component" value="Chromosome"/>
</dbReference>
<protein>
    <submittedName>
        <fullName evidence="2">Uncharacterized protein</fullName>
    </submittedName>
</protein>
<keyword evidence="1" id="KW-1133">Transmembrane helix</keyword>
<proteinExistence type="predicted"/>
<gene>
    <name evidence="2" type="ORF">BHV28_12210</name>
</gene>
<accession>A0A1U9JVJ9</accession>
<organism evidence="2 3">
    <name type="scientific">Candidatus Tokpelaia hoelldobleri</name>
    <dbReference type="NCBI Taxonomy" id="1902579"/>
    <lineage>
        <taxon>Bacteria</taxon>
        <taxon>Pseudomonadati</taxon>
        <taxon>Pseudomonadota</taxon>
        <taxon>Alphaproteobacteria</taxon>
        <taxon>Hyphomicrobiales</taxon>
        <taxon>Candidatus Tokpelaia</taxon>
    </lineage>
</organism>
<reference evidence="2 3" key="1">
    <citation type="journal article" date="2010" name="Science">
        <title>Genomic comparison of the ants Camponotus floridanus and Harpegnathos saltator.</title>
        <authorList>
            <person name="Bonasio R."/>
            <person name="Zhang G."/>
            <person name="Ye C."/>
            <person name="Mutti N.S."/>
            <person name="Fang X."/>
            <person name="Qin N."/>
            <person name="Donahue G."/>
            <person name="Yang P."/>
            <person name="Li Q."/>
            <person name="Li C."/>
            <person name="Zhang P."/>
            <person name="Huang Z."/>
            <person name="Berger S.L."/>
            <person name="Reinberg D."/>
            <person name="Wang J."/>
            <person name="Liebig J."/>
        </authorList>
    </citation>
    <scope>NUCLEOTIDE SEQUENCE [LARGE SCALE GENOMIC DNA]</scope>
    <source>
        <strain evidence="2 3">Hsal</strain>
    </source>
</reference>
<keyword evidence="1" id="KW-0812">Transmembrane</keyword>
<dbReference type="STRING" id="1902579.BHV28_12210"/>
<dbReference type="KEGG" id="thd:BHV28_12210"/>
<sequence length="100" mass="10792">MRWVLRCVAVICLIVAIAAAVFDAALSVSSARFVFVPLGEVLASLGIMAKTATWAPVTQAGGSVIAWWNHISAILLQLPTWLLFGMVSLLFFVAGYQRRA</sequence>
<dbReference type="EMBL" id="CP017315">
    <property type="protein sequence ID" value="AQS41907.1"/>
    <property type="molecule type" value="Genomic_DNA"/>
</dbReference>
<keyword evidence="3" id="KW-1185">Reference proteome</keyword>
<keyword evidence="1" id="KW-0472">Membrane</keyword>
<evidence type="ECO:0000313" key="2">
    <source>
        <dbReference type="EMBL" id="AQS41907.1"/>
    </source>
</evidence>
<reference evidence="2 3" key="2">
    <citation type="journal article" date="2016" name="Sci. Rep.">
        <title>The genome of Rhizobiales bacteria in predatory ants reveals urease gene functions but no genes for nitrogen fixation.</title>
        <authorList>
            <person name="Neuvonen M.M."/>
            <person name="Tamarit D."/>
            <person name="Naslund K."/>
            <person name="Liebig J."/>
            <person name="Feldhaar H."/>
            <person name="Moran N.A."/>
            <person name="Guy L."/>
            <person name="Andersson S.G."/>
        </authorList>
    </citation>
    <scope>NUCLEOTIDE SEQUENCE [LARGE SCALE GENOMIC DNA]</scope>
    <source>
        <strain evidence="2 3">Hsal</strain>
    </source>
</reference>
<feature type="transmembrane region" description="Helical" evidence="1">
    <location>
        <begin position="74"/>
        <end position="96"/>
    </location>
</feature>